<keyword evidence="3 5" id="KW-1133">Transmembrane helix</keyword>
<dbReference type="Pfam" id="PF03699">
    <property type="entry name" value="UPF0182"/>
    <property type="match status" value="1"/>
</dbReference>
<comment type="caution">
    <text evidence="6">The sequence shown here is derived from an EMBL/GenBank/DDBJ whole genome shotgun (WGS) entry which is preliminary data.</text>
</comment>
<keyword evidence="4 5" id="KW-0472">Membrane</keyword>
<comment type="similarity">
    <text evidence="5">Belongs to the UPF0182 family.</text>
</comment>
<evidence type="ECO:0000313" key="7">
    <source>
        <dbReference type="Proteomes" id="UP000239001"/>
    </source>
</evidence>
<dbReference type="GO" id="GO:0005886">
    <property type="term" value="C:plasma membrane"/>
    <property type="evidence" value="ECO:0007669"/>
    <property type="project" value="UniProtKB-SubCell"/>
</dbReference>
<dbReference type="HAMAP" id="MF_01600">
    <property type="entry name" value="UPF0182"/>
    <property type="match status" value="1"/>
</dbReference>
<accession>A0A2T1M0C0</accession>
<protein>
    <recommendedName>
        <fullName evidence="5">UPF0182 protein C7H19_06400</fullName>
    </recommendedName>
</protein>
<evidence type="ECO:0000256" key="2">
    <source>
        <dbReference type="ARBA" id="ARBA00022692"/>
    </source>
</evidence>
<reference evidence="6 7" key="2">
    <citation type="submission" date="2018-03" db="EMBL/GenBank/DDBJ databases">
        <authorList>
            <person name="Keele B.F."/>
        </authorList>
    </citation>
    <scope>NUCLEOTIDE SEQUENCE [LARGE SCALE GENOMIC DNA]</scope>
    <source>
        <strain evidence="6 7">CCALA 016</strain>
    </source>
</reference>
<proteinExistence type="inferred from homology"/>
<dbReference type="AlphaFoldDB" id="A0A2T1M0C0"/>
<gene>
    <name evidence="6" type="ORF">C7H19_06400</name>
</gene>
<evidence type="ECO:0000256" key="5">
    <source>
        <dbReference type="HAMAP-Rule" id="MF_01600"/>
    </source>
</evidence>
<dbReference type="PANTHER" id="PTHR39344">
    <property type="entry name" value="UPF0182 PROTEIN SLL1060"/>
    <property type="match status" value="1"/>
</dbReference>
<feature type="transmembrane region" description="Helical" evidence="5">
    <location>
        <begin position="12"/>
        <end position="37"/>
    </location>
</feature>
<feature type="transmembrane region" description="Helical" evidence="5">
    <location>
        <begin position="253"/>
        <end position="272"/>
    </location>
</feature>
<feature type="transmembrane region" description="Helical" evidence="5">
    <location>
        <begin position="293"/>
        <end position="310"/>
    </location>
</feature>
<sequence length="975" mass="113221">MLRRLKFNESQIFLIILGLILILVLLNKFCIEFLWFQEVDYLSVFLKKLFWQLLLGFSIGLFSLWFLLNNLSVAQRWKWVLYEKPKRYEKMIDGSIQPIEKPLIKSQFFEIRFPWLLILVGVMTIWLGLIILGYAQIIYRVWTPDYYLPNIKVSQSTPFSFLWLRQVGKDLITDGRKLAIVTTIIISVILSTKWTLRAISILLSSLFGLLFALNWEIILKFLNATLFNNIDPQFSKDISFYIFTIPFWQLLDTWIEGLLLTTIISVCLIYFLSADSLSQGKFLGLTREQLHHLCLLWGSLMALLALRHILERFQLVYSTTGIVYGASFTDIRVQQYVEIILSFIAIFASICFFWKAITGRNLLRKVFYPLSHKKSIILALIPIILYLGFMFFGILLRDSVQKIIVEPNELEKEKPYISRSISSTRTAFSLDKIEAKVFNPIGDITPQVLQNNELTINNISLWNSRPLLEANRQLQQIRLYYKFPDADVDRYPIKFQSQQQDDPFISEKQQIIIAARELDYTALPESARTWVNEHLVYTHGYGFTLSPVNLADEGGLPYYFVKDIGTAEEPGALRTSSKLVQQSIPISKPRIYFGELTNNYVITSTKVKEFDFPNGDENTYNIYDGTGGIAIGSPITRGLFATYLKDWQMLFNKDFTPQTKLLFRRNITERVRAIAPFLNYDQNPYLVAADISNETQISNNSKLFWILDAYTISDRYPYSDPGKFNFNYIRNSVKVVIDAYNGTVNFYIADEQDPIIQTWKKILPELFKPLAAMPKNLQIHLRYPEDFFRTQAEHLLTYHMIDPQVFYNREDQWQIPIEIYGNEQQEVKPYHLIMRLPEEPSEEFVLLQPYTPTSRPNLIGWLAARSDTPNYGKLLLYQFPKQQLVYGPNQLEALINQNPTISQQISLWNREGSKVLQGNLLIIPIEQSLLYVEPIYIVADQNGLPTLAKVIVIYDNQIVMEDTLKDSLEKIFGAV</sequence>
<feature type="transmembrane region" description="Helical" evidence="5">
    <location>
        <begin position="336"/>
        <end position="354"/>
    </location>
</feature>
<keyword evidence="2 5" id="KW-0812">Transmembrane</keyword>
<organism evidence="6 7">
    <name type="scientific">Aphanothece hegewaldii CCALA 016</name>
    <dbReference type="NCBI Taxonomy" id="2107694"/>
    <lineage>
        <taxon>Bacteria</taxon>
        <taxon>Bacillati</taxon>
        <taxon>Cyanobacteriota</taxon>
        <taxon>Cyanophyceae</taxon>
        <taxon>Oscillatoriophycideae</taxon>
        <taxon>Chroococcales</taxon>
        <taxon>Aphanothecaceae</taxon>
        <taxon>Aphanothece</taxon>
    </lineage>
</organism>
<dbReference type="InterPro" id="IPR005372">
    <property type="entry name" value="UPF0182"/>
</dbReference>
<name>A0A2T1M0C0_9CHRO</name>
<comment type="subcellular location">
    <subcellularLocation>
        <location evidence="5">Cell membrane</location>
        <topology evidence="5">Multi-pass membrane protein</topology>
    </subcellularLocation>
</comment>
<evidence type="ECO:0000256" key="3">
    <source>
        <dbReference type="ARBA" id="ARBA00022989"/>
    </source>
</evidence>
<evidence type="ECO:0000256" key="1">
    <source>
        <dbReference type="ARBA" id="ARBA00022475"/>
    </source>
</evidence>
<feature type="transmembrane region" description="Helical" evidence="5">
    <location>
        <begin position="201"/>
        <end position="222"/>
    </location>
</feature>
<dbReference type="NCBIfam" id="NF002707">
    <property type="entry name" value="PRK02509.1"/>
    <property type="match status" value="1"/>
</dbReference>
<dbReference type="OrthoDB" id="9763654at2"/>
<reference evidence="6 7" key="1">
    <citation type="submission" date="2018-03" db="EMBL/GenBank/DDBJ databases">
        <title>The ancient ancestry and fast evolution of plastids.</title>
        <authorList>
            <person name="Moore K.R."/>
            <person name="Magnabosco C."/>
            <person name="Momper L."/>
            <person name="Gold D.A."/>
            <person name="Bosak T."/>
            <person name="Fournier G.P."/>
        </authorList>
    </citation>
    <scope>NUCLEOTIDE SEQUENCE [LARGE SCALE GENOMIC DNA]</scope>
    <source>
        <strain evidence="6 7">CCALA 016</strain>
    </source>
</reference>
<feature type="transmembrane region" description="Helical" evidence="5">
    <location>
        <begin position="178"/>
        <end position="196"/>
    </location>
</feature>
<dbReference type="Proteomes" id="UP000239001">
    <property type="component" value="Unassembled WGS sequence"/>
</dbReference>
<evidence type="ECO:0000313" key="6">
    <source>
        <dbReference type="EMBL" id="PSF38097.1"/>
    </source>
</evidence>
<feature type="transmembrane region" description="Helical" evidence="5">
    <location>
        <begin position="115"/>
        <end position="139"/>
    </location>
</feature>
<evidence type="ECO:0000256" key="4">
    <source>
        <dbReference type="ARBA" id="ARBA00023136"/>
    </source>
</evidence>
<dbReference type="PANTHER" id="PTHR39344:SF1">
    <property type="entry name" value="UPF0182 PROTEIN SLL1060"/>
    <property type="match status" value="1"/>
</dbReference>
<dbReference type="RefSeq" id="WP_106456062.1">
    <property type="nucleotide sequence ID" value="NZ_PXOH01000005.1"/>
</dbReference>
<feature type="transmembrane region" description="Helical" evidence="5">
    <location>
        <begin position="49"/>
        <end position="68"/>
    </location>
</feature>
<dbReference type="GO" id="GO:0005576">
    <property type="term" value="C:extracellular region"/>
    <property type="evidence" value="ECO:0007669"/>
    <property type="project" value="TreeGrafter"/>
</dbReference>
<feature type="transmembrane region" description="Helical" evidence="5">
    <location>
        <begin position="375"/>
        <end position="396"/>
    </location>
</feature>
<keyword evidence="7" id="KW-1185">Reference proteome</keyword>
<dbReference type="EMBL" id="PXOH01000005">
    <property type="protein sequence ID" value="PSF38097.1"/>
    <property type="molecule type" value="Genomic_DNA"/>
</dbReference>
<keyword evidence="1 5" id="KW-1003">Cell membrane</keyword>